<dbReference type="EMBL" id="BMIR01000002">
    <property type="protein sequence ID" value="GGE30950.1"/>
    <property type="molecule type" value="Genomic_DNA"/>
</dbReference>
<gene>
    <name evidence="1" type="ORF">GCM10011391_07010</name>
</gene>
<keyword evidence="2" id="KW-1185">Reference proteome</keyword>
<evidence type="ECO:0000313" key="2">
    <source>
        <dbReference type="Proteomes" id="UP000628775"/>
    </source>
</evidence>
<dbReference type="AlphaFoldDB" id="A0A8J2YFQ6"/>
<comment type="caution">
    <text evidence="1">The sequence shown here is derived from an EMBL/GenBank/DDBJ whole genome shotgun (WGS) entry which is preliminary data.</text>
</comment>
<sequence length="57" mass="6817">MRGTKCNILTGKEWDKRDKLSIYFPDGHRFECHTGTWQERLSYYKAEKGHMEFCDGD</sequence>
<name>A0A8J2YFQ6_9BACL</name>
<reference evidence="1" key="2">
    <citation type="submission" date="2020-09" db="EMBL/GenBank/DDBJ databases">
        <authorList>
            <person name="Sun Q."/>
            <person name="Zhou Y."/>
        </authorList>
    </citation>
    <scope>NUCLEOTIDE SEQUENCE</scope>
    <source>
        <strain evidence="1">CGMCC 1.15371</strain>
    </source>
</reference>
<accession>A0A8J2YFQ6</accession>
<reference evidence="1" key="1">
    <citation type="journal article" date="2014" name="Int. J. Syst. Evol. Microbiol.">
        <title>Complete genome sequence of Corynebacterium casei LMG S-19264T (=DSM 44701T), isolated from a smear-ripened cheese.</title>
        <authorList>
            <consortium name="US DOE Joint Genome Institute (JGI-PGF)"/>
            <person name="Walter F."/>
            <person name="Albersmeier A."/>
            <person name="Kalinowski J."/>
            <person name="Ruckert C."/>
        </authorList>
    </citation>
    <scope>NUCLEOTIDE SEQUENCE</scope>
    <source>
        <strain evidence="1">CGMCC 1.15371</strain>
    </source>
</reference>
<dbReference type="Proteomes" id="UP000628775">
    <property type="component" value="Unassembled WGS sequence"/>
</dbReference>
<evidence type="ECO:0000313" key="1">
    <source>
        <dbReference type="EMBL" id="GGE30950.1"/>
    </source>
</evidence>
<proteinExistence type="predicted"/>
<protein>
    <submittedName>
        <fullName evidence="1">Uncharacterized protein</fullName>
    </submittedName>
</protein>
<organism evidence="1 2">
    <name type="scientific">Pullulanibacillus camelliae</name>
    <dbReference type="NCBI Taxonomy" id="1707096"/>
    <lineage>
        <taxon>Bacteria</taxon>
        <taxon>Bacillati</taxon>
        <taxon>Bacillota</taxon>
        <taxon>Bacilli</taxon>
        <taxon>Bacillales</taxon>
        <taxon>Sporolactobacillaceae</taxon>
        <taxon>Pullulanibacillus</taxon>
    </lineage>
</organism>